<evidence type="ECO:0000313" key="2">
    <source>
        <dbReference type="Proteomes" id="UP001604277"/>
    </source>
</evidence>
<dbReference type="AlphaFoldDB" id="A0ABD1UWC6"/>
<protein>
    <submittedName>
        <fullName evidence="1">Uncharacterized protein</fullName>
    </submittedName>
</protein>
<dbReference type="EMBL" id="JBFOLJ010000006">
    <property type="protein sequence ID" value="KAL2529360.1"/>
    <property type="molecule type" value="Genomic_DNA"/>
</dbReference>
<gene>
    <name evidence="1" type="ORF">Fot_21961</name>
</gene>
<dbReference type="Proteomes" id="UP001604277">
    <property type="component" value="Unassembled WGS sequence"/>
</dbReference>
<evidence type="ECO:0000313" key="1">
    <source>
        <dbReference type="EMBL" id="KAL2529360.1"/>
    </source>
</evidence>
<organism evidence="1 2">
    <name type="scientific">Forsythia ovata</name>
    <dbReference type="NCBI Taxonomy" id="205694"/>
    <lineage>
        <taxon>Eukaryota</taxon>
        <taxon>Viridiplantae</taxon>
        <taxon>Streptophyta</taxon>
        <taxon>Embryophyta</taxon>
        <taxon>Tracheophyta</taxon>
        <taxon>Spermatophyta</taxon>
        <taxon>Magnoliopsida</taxon>
        <taxon>eudicotyledons</taxon>
        <taxon>Gunneridae</taxon>
        <taxon>Pentapetalae</taxon>
        <taxon>asterids</taxon>
        <taxon>lamiids</taxon>
        <taxon>Lamiales</taxon>
        <taxon>Oleaceae</taxon>
        <taxon>Forsythieae</taxon>
        <taxon>Forsythia</taxon>
    </lineage>
</organism>
<sequence length="108" mass="12155">MSKTLFNAESLITRLNSISLSHATIRDLASFHLLTPNGEVWKERLRTRKKMNVVIGNFVVKDGISLDVLGHVKFCLGKYSSRGLHRNNALLLDIQSTDAPQHILERTS</sequence>
<keyword evidence="2" id="KW-1185">Reference proteome</keyword>
<accession>A0ABD1UWC6</accession>
<name>A0ABD1UWC6_9LAMI</name>
<reference evidence="2" key="1">
    <citation type="submission" date="2024-07" db="EMBL/GenBank/DDBJ databases">
        <title>Two chromosome-level genome assemblies of Korean endemic species Abeliophyllum distichum and Forsythia ovata (Oleaceae).</title>
        <authorList>
            <person name="Jang H."/>
        </authorList>
    </citation>
    <scope>NUCLEOTIDE SEQUENCE [LARGE SCALE GENOMIC DNA]</scope>
</reference>
<comment type="caution">
    <text evidence="1">The sequence shown here is derived from an EMBL/GenBank/DDBJ whole genome shotgun (WGS) entry which is preliminary data.</text>
</comment>
<proteinExistence type="predicted"/>